<dbReference type="Proteomes" id="UP000839781">
    <property type="component" value="Unassembled WGS sequence"/>
</dbReference>
<organism evidence="1">
    <name type="scientific">Salmonella diarizonae</name>
    <dbReference type="NCBI Taxonomy" id="59204"/>
    <lineage>
        <taxon>Bacteria</taxon>
        <taxon>Pseudomonadati</taxon>
        <taxon>Pseudomonadota</taxon>
        <taxon>Gammaproteobacteria</taxon>
        <taxon>Enterobacterales</taxon>
        <taxon>Enterobacteriaceae</taxon>
        <taxon>Salmonella</taxon>
    </lineage>
</organism>
<name>A0A5Y3W940_SALDZ</name>
<reference evidence="1" key="1">
    <citation type="submission" date="2018-05" db="EMBL/GenBank/DDBJ databases">
        <authorList>
            <person name="Ashton P.M."/>
            <person name="Dallman T."/>
            <person name="Nair S."/>
            <person name="De Pinna E."/>
            <person name="Peters T."/>
            <person name="Grant K."/>
        </authorList>
    </citation>
    <scope>NUCLEOTIDE SEQUENCE [LARGE SCALE GENOMIC DNA]</scope>
    <source>
        <strain evidence="1">474878</strain>
    </source>
</reference>
<proteinExistence type="predicted"/>
<accession>A0A5Y3W940</accession>
<sequence length="108" mass="12279">MKVTGVRTFVILDPDDFEAGDTLKPQAQKAVDESHIVIYRNRVIKNIFDSENTVASYSWLDREFIRNLQPLVQDIVKDRIARGYNTEEITTPALQAVKAVTSAFKCFS</sequence>
<gene>
    <name evidence="1" type="ORF">DLB95_24470</name>
</gene>
<evidence type="ECO:0000313" key="1">
    <source>
        <dbReference type="EMBL" id="ECJ4380281.1"/>
    </source>
</evidence>
<dbReference type="AlphaFoldDB" id="A0A5Y3W940"/>
<dbReference type="EMBL" id="AAIYJF010000029">
    <property type="protein sequence ID" value="ECJ4380281.1"/>
    <property type="molecule type" value="Genomic_DNA"/>
</dbReference>
<protein>
    <submittedName>
        <fullName evidence="1">Uncharacterized protein</fullName>
    </submittedName>
</protein>
<comment type="caution">
    <text evidence="1">The sequence shown here is derived from an EMBL/GenBank/DDBJ whole genome shotgun (WGS) entry which is preliminary data.</text>
</comment>